<evidence type="ECO:0000313" key="2">
    <source>
        <dbReference type="Ensembl" id="ENSOABP00000071875.1"/>
    </source>
</evidence>
<accession>A0AAZ1XWE7</accession>
<reference evidence="2" key="3">
    <citation type="submission" date="2025-09" db="UniProtKB">
        <authorList>
            <consortium name="Ensembl"/>
        </authorList>
    </citation>
    <scope>IDENTIFICATION</scope>
</reference>
<feature type="region of interest" description="Disordered" evidence="1">
    <location>
        <begin position="1"/>
        <end position="167"/>
    </location>
</feature>
<organism evidence="2 3">
    <name type="scientific">Oreochromis aureus</name>
    <name type="common">Israeli tilapia</name>
    <name type="synonym">Chromis aureus</name>
    <dbReference type="NCBI Taxonomy" id="47969"/>
    <lineage>
        <taxon>Eukaryota</taxon>
        <taxon>Metazoa</taxon>
        <taxon>Chordata</taxon>
        <taxon>Craniata</taxon>
        <taxon>Vertebrata</taxon>
        <taxon>Euteleostomi</taxon>
        <taxon>Actinopterygii</taxon>
        <taxon>Neopterygii</taxon>
        <taxon>Teleostei</taxon>
        <taxon>Neoteleostei</taxon>
        <taxon>Acanthomorphata</taxon>
        <taxon>Ovalentaria</taxon>
        <taxon>Cichlomorphae</taxon>
        <taxon>Cichliformes</taxon>
        <taxon>Cichlidae</taxon>
        <taxon>African cichlids</taxon>
        <taxon>Pseudocrenilabrinae</taxon>
        <taxon>Oreochromini</taxon>
        <taxon>Oreochromis</taxon>
    </lineage>
</organism>
<name>A0AAZ1XWE7_OREAU</name>
<feature type="compositionally biased region" description="Polar residues" evidence="1">
    <location>
        <begin position="151"/>
        <end position="167"/>
    </location>
</feature>
<keyword evidence="3" id="KW-1185">Reference proteome</keyword>
<protein>
    <submittedName>
        <fullName evidence="2">Uncharacterized protein</fullName>
    </submittedName>
</protein>
<feature type="compositionally biased region" description="Basic and acidic residues" evidence="1">
    <location>
        <begin position="69"/>
        <end position="79"/>
    </location>
</feature>
<evidence type="ECO:0000256" key="1">
    <source>
        <dbReference type="SAM" id="MobiDB-lite"/>
    </source>
</evidence>
<dbReference type="Ensembl" id="ENSOABT00000067556.1">
    <property type="protein sequence ID" value="ENSOABP00000071875.1"/>
    <property type="gene ID" value="ENSOABG00000031669.1"/>
</dbReference>
<feature type="compositionally biased region" description="Basic and acidic residues" evidence="1">
    <location>
        <begin position="1"/>
        <end position="11"/>
    </location>
</feature>
<feature type="compositionally biased region" description="Polar residues" evidence="1">
    <location>
        <begin position="117"/>
        <end position="129"/>
    </location>
</feature>
<evidence type="ECO:0000313" key="3">
    <source>
        <dbReference type="Proteomes" id="UP000472276"/>
    </source>
</evidence>
<dbReference type="Proteomes" id="UP000472276">
    <property type="component" value="Unassembled WGS sequence"/>
</dbReference>
<sequence length="237" mass="26549">MDQCEDRERSPSSKSTLCGEHESQTKAQRNQQGTKRKHEPEPSCVSLRSDQSKGHIINFKVQPVSAAERLTEVQKKMMMEEEEDRAESAGSSCPSVRSDWSKDLPPLFSGEPGPTRGQRSQSAGSSCPSVRSDRSKGYNPNFSAEPGPTRVDQQSSEVPSGQSAQQHQTQLDSIFMLLEDIIITFVKNELKKIQKVLSPDYPECLESQRSSSREAFVKIAVDFLRTMKQEELADRLQ</sequence>
<reference evidence="2" key="2">
    <citation type="submission" date="2025-08" db="UniProtKB">
        <authorList>
            <consortium name="Ensembl"/>
        </authorList>
    </citation>
    <scope>IDENTIFICATION</scope>
</reference>
<dbReference type="AlphaFoldDB" id="A0AAZ1XWE7"/>
<proteinExistence type="predicted"/>
<reference evidence="3" key="1">
    <citation type="submission" date="2020-03" db="EMBL/GenBank/DDBJ databases">
        <title>Evolution of repeat sequences and sex chromosomes of tilapia species revealed by chromosome-level genomes.</title>
        <authorList>
            <person name="Xu L."/>
            <person name="Tao W."/>
            <person name="Wang D."/>
            <person name="Zhou Q."/>
        </authorList>
    </citation>
    <scope>NUCLEOTIDE SEQUENCE [LARGE SCALE GENOMIC DNA]</scope>
    <source>
        <strain evidence="3">Israel</strain>
    </source>
</reference>